<dbReference type="PROSITE" id="PS50043">
    <property type="entry name" value="HTH_LUXR_2"/>
    <property type="match status" value="1"/>
</dbReference>
<dbReference type="RefSeq" id="WP_158759832.1">
    <property type="nucleotide sequence ID" value="NZ_CP046910.1"/>
</dbReference>
<protein>
    <recommendedName>
        <fullName evidence="4">HTH luxR-type domain-containing protein</fullName>
    </recommendedName>
</protein>
<evidence type="ECO:0000256" key="2">
    <source>
        <dbReference type="ARBA" id="ARBA00023125"/>
    </source>
</evidence>
<organism evidence="5 6">
    <name type="scientific">Paraburkholderia acidiphila</name>
    <dbReference type="NCBI Taxonomy" id="2571747"/>
    <lineage>
        <taxon>Bacteria</taxon>
        <taxon>Pseudomonadati</taxon>
        <taxon>Pseudomonadota</taxon>
        <taxon>Betaproteobacteria</taxon>
        <taxon>Burkholderiales</taxon>
        <taxon>Burkholderiaceae</taxon>
        <taxon>Paraburkholderia</taxon>
    </lineage>
</organism>
<dbReference type="PRINTS" id="PR00038">
    <property type="entry name" value="HTHLUXR"/>
</dbReference>
<reference evidence="5 6" key="1">
    <citation type="submission" date="2019-12" db="EMBL/GenBank/DDBJ databases">
        <title>Paraburkholderia acidiphila 7Q-K02 sp. nov and Paraburkholderia acidisoli DHF22 sp. nov., two strains isolated from forest soil.</title>
        <authorList>
            <person name="Gao Z."/>
            <person name="Qiu L."/>
        </authorList>
    </citation>
    <scope>NUCLEOTIDE SEQUENCE [LARGE SCALE GENOMIC DNA]</scope>
    <source>
        <strain evidence="5 6">7Q-K02</strain>
    </source>
</reference>
<dbReference type="Pfam" id="PF00196">
    <property type="entry name" value="GerE"/>
    <property type="match status" value="1"/>
</dbReference>
<dbReference type="PANTHER" id="PTHR44688">
    <property type="entry name" value="DNA-BINDING TRANSCRIPTIONAL ACTIVATOR DEVR_DOSR"/>
    <property type="match status" value="1"/>
</dbReference>
<feature type="domain" description="HTH luxR-type" evidence="4">
    <location>
        <begin position="212"/>
        <end position="277"/>
    </location>
</feature>
<dbReference type="InterPro" id="IPR016032">
    <property type="entry name" value="Sig_transdc_resp-reg_C-effctor"/>
</dbReference>
<dbReference type="InterPro" id="IPR036388">
    <property type="entry name" value="WH-like_DNA-bd_sf"/>
</dbReference>
<name>A0A7Z2G7Y5_9BURK</name>
<dbReference type="PANTHER" id="PTHR44688:SF16">
    <property type="entry name" value="DNA-BINDING TRANSCRIPTIONAL ACTIVATOR DEVR_DOSR"/>
    <property type="match status" value="1"/>
</dbReference>
<evidence type="ECO:0000256" key="3">
    <source>
        <dbReference type="ARBA" id="ARBA00023163"/>
    </source>
</evidence>
<keyword evidence="1" id="KW-0805">Transcription regulation</keyword>
<evidence type="ECO:0000259" key="4">
    <source>
        <dbReference type="PROSITE" id="PS50043"/>
    </source>
</evidence>
<keyword evidence="6" id="KW-1185">Reference proteome</keyword>
<dbReference type="KEGG" id="pacp:FAZ97_18170"/>
<dbReference type="InterPro" id="IPR000792">
    <property type="entry name" value="Tscrpt_reg_LuxR_C"/>
</dbReference>
<keyword evidence="3" id="KW-0804">Transcription</keyword>
<evidence type="ECO:0000313" key="5">
    <source>
        <dbReference type="EMBL" id="QGZ56881.1"/>
    </source>
</evidence>
<dbReference type="AlphaFoldDB" id="A0A7Z2G7Y5"/>
<dbReference type="GO" id="GO:0003677">
    <property type="term" value="F:DNA binding"/>
    <property type="evidence" value="ECO:0007669"/>
    <property type="project" value="UniProtKB-KW"/>
</dbReference>
<dbReference type="SUPFAM" id="SSF46894">
    <property type="entry name" value="C-terminal effector domain of the bipartite response regulators"/>
    <property type="match status" value="1"/>
</dbReference>
<dbReference type="SMART" id="SM00421">
    <property type="entry name" value="HTH_LUXR"/>
    <property type="match status" value="1"/>
</dbReference>
<sequence length="281" mass="30596">MNISTDKLALMISAIGTDHFGCALLGIVDSGFGLSHCTVFEQVGNKPPACLLAEGIGSSASRRARELAQTYVAEAYAADPILRALRQIAKAAPTIDCFDPYAFNQRGDARTRAFIHQYYQEPQLSQEAICSMKDGDRLLWLSLYKQTGSVAFSDSERAELTGLSHIMLAGAQRQSAITTALAESGAGTKIDTQLTWTDATRAETLMRIRSALLMDPCGLTQREAEILAHIVVGYQALAISLRLGISINTVATHRKRAYAKLQLSSQTELFHVCLKQGLLHH</sequence>
<dbReference type="Gene3D" id="1.10.10.10">
    <property type="entry name" value="Winged helix-like DNA-binding domain superfamily/Winged helix DNA-binding domain"/>
    <property type="match status" value="1"/>
</dbReference>
<dbReference type="OrthoDB" id="343383at2"/>
<evidence type="ECO:0000313" key="6">
    <source>
        <dbReference type="Proteomes" id="UP000434209"/>
    </source>
</evidence>
<proteinExistence type="predicted"/>
<gene>
    <name evidence="5" type="ORF">FAZ97_18170</name>
</gene>
<accession>A0A7Z2G7Y5</accession>
<dbReference type="PROSITE" id="PS00622">
    <property type="entry name" value="HTH_LUXR_1"/>
    <property type="match status" value="1"/>
</dbReference>
<dbReference type="Proteomes" id="UP000434209">
    <property type="component" value="Chromosome 2"/>
</dbReference>
<dbReference type="GO" id="GO:0006355">
    <property type="term" value="P:regulation of DNA-templated transcription"/>
    <property type="evidence" value="ECO:0007669"/>
    <property type="project" value="InterPro"/>
</dbReference>
<keyword evidence="2" id="KW-0238">DNA-binding</keyword>
<dbReference type="CDD" id="cd06170">
    <property type="entry name" value="LuxR_C_like"/>
    <property type="match status" value="1"/>
</dbReference>
<dbReference type="EMBL" id="CP046910">
    <property type="protein sequence ID" value="QGZ56881.1"/>
    <property type="molecule type" value="Genomic_DNA"/>
</dbReference>
<evidence type="ECO:0000256" key="1">
    <source>
        <dbReference type="ARBA" id="ARBA00023015"/>
    </source>
</evidence>